<dbReference type="SUPFAM" id="SSF53067">
    <property type="entry name" value="Actin-like ATPase domain"/>
    <property type="match status" value="2"/>
</dbReference>
<dbReference type="InterPro" id="IPR000905">
    <property type="entry name" value="Gcp-like_dom"/>
</dbReference>
<dbReference type="CDD" id="cd24032">
    <property type="entry name" value="ASKHA_NBD_TsaB"/>
    <property type="match status" value="1"/>
</dbReference>
<dbReference type="Gene3D" id="3.30.420.40">
    <property type="match status" value="2"/>
</dbReference>
<gene>
    <name evidence="2" type="ORF">OMAG_002521</name>
</gene>
<dbReference type="AlphaFoldDB" id="A0A0F0CK40"/>
<dbReference type="GO" id="GO:0008233">
    <property type="term" value="F:peptidase activity"/>
    <property type="evidence" value="ECO:0007669"/>
    <property type="project" value="UniProtKB-KW"/>
</dbReference>
<feature type="domain" description="Gcp-like" evidence="1">
    <location>
        <begin position="31"/>
        <end position="201"/>
    </location>
</feature>
<dbReference type="EC" id="3.4.24.-" evidence="2"/>
<dbReference type="GO" id="GO:0006508">
    <property type="term" value="P:proteolysis"/>
    <property type="evidence" value="ECO:0007669"/>
    <property type="project" value="UniProtKB-KW"/>
</dbReference>
<reference evidence="2 3" key="1">
    <citation type="submission" date="2015-02" db="EMBL/GenBank/DDBJ databases">
        <title>Single-cell genomics of uncultivated deep-branching MTB reveals a conserved set of magnetosome genes.</title>
        <authorList>
            <person name="Kolinko S."/>
            <person name="Richter M."/>
            <person name="Glockner F.O."/>
            <person name="Brachmann A."/>
            <person name="Schuler D."/>
        </authorList>
    </citation>
    <scope>NUCLEOTIDE SEQUENCE [LARGE SCALE GENOMIC DNA]</scope>
    <source>
        <strain evidence="2">SKK-01</strain>
    </source>
</reference>
<dbReference type="PANTHER" id="PTHR11735">
    <property type="entry name" value="TRNA N6-ADENOSINE THREONYLCARBAMOYLTRANSFERASE"/>
    <property type="match status" value="1"/>
</dbReference>
<name>A0A0F0CK40_9BACT</name>
<dbReference type="GO" id="GO:0005829">
    <property type="term" value="C:cytosol"/>
    <property type="evidence" value="ECO:0007669"/>
    <property type="project" value="TreeGrafter"/>
</dbReference>
<comment type="caution">
    <text evidence="2">The sequence shown here is derived from an EMBL/GenBank/DDBJ whole genome shotgun (WGS) entry which is preliminary data.</text>
</comment>
<dbReference type="NCBIfam" id="TIGR03725">
    <property type="entry name" value="T6A_YeaZ"/>
    <property type="match status" value="1"/>
</dbReference>
<dbReference type="EMBL" id="JYNY01000524">
    <property type="protein sequence ID" value="KJJ83612.1"/>
    <property type="molecule type" value="Genomic_DNA"/>
</dbReference>
<dbReference type="PANTHER" id="PTHR11735:SF11">
    <property type="entry name" value="TRNA THREONYLCARBAMOYLADENOSINE BIOSYNTHESIS PROTEIN TSAB"/>
    <property type="match status" value="1"/>
</dbReference>
<dbReference type="Pfam" id="PF00814">
    <property type="entry name" value="TsaD"/>
    <property type="match status" value="1"/>
</dbReference>
<accession>A0A0F0CK40</accession>
<dbReference type="PATRIC" id="fig|1609969.3.peg.2704"/>
<dbReference type="InterPro" id="IPR022496">
    <property type="entry name" value="T6A_TsaB"/>
</dbReference>
<proteinExistence type="predicted"/>
<keyword evidence="2" id="KW-0378">Hydrolase</keyword>
<protein>
    <submittedName>
        <fullName evidence="2">Peptidase M22, glycoprotease</fullName>
        <ecNumber evidence="2">3.4.24.-</ecNumber>
    </submittedName>
</protein>
<sequence length="229" mass="25714">MKILSFDTSTKFLTIALAEDFAIKSAFHEDMETRHNEEIVPTVANMFKEIKWNVKDIDLVCVGIGPGSFTGLRVGLAFAKGLARSTGIKIIGVPTMDAIAKQFLPVKFPGVNFVAPLIDARKGRVYSAVYKAGAETIPEKVSNYNLLFIDELLSTLDKKTFFIGDGVETYKDKIKEHARAYFIENAQWHPNARDINFLGLKKFMRREENDINNLQPLYIYPKECSVGGI</sequence>
<keyword evidence="2" id="KW-0645">Protease</keyword>
<evidence type="ECO:0000259" key="1">
    <source>
        <dbReference type="Pfam" id="PF00814"/>
    </source>
</evidence>
<organism evidence="2 3">
    <name type="scientific">Candidatus Omnitrophus magneticus</name>
    <dbReference type="NCBI Taxonomy" id="1609969"/>
    <lineage>
        <taxon>Bacteria</taxon>
        <taxon>Pseudomonadati</taxon>
        <taxon>Candidatus Omnitrophota</taxon>
        <taxon>Candidatus Omnitrophus</taxon>
    </lineage>
</organism>
<evidence type="ECO:0000313" key="3">
    <source>
        <dbReference type="Proteomes" id="UP000033428"/>
    </source>
</evidence>
<dbReference type="Proteomes" id="UP000033428">
    <property type="component" value="Unassembled WGS sequence"/>
</dbReference>
<keyword evidence="3" id="KW-1185">Reference proteome</keyword>
<evidence type="ECO:0000313" key="2">
    <source>
        <dbReference type="EMBL" id="KJJ83612.1"/>
    </source>
</evidence>
<dbReference type="InterPro" id="IPR043129">
    <property type="entry name" value="ATPase_NBD"/>
</dbReference>
<dbReference type="GO" id="GO:0002949">
    <property type="term" value="P:tRNA threonylcarbamoyladenosine modification"/>
    <property type="evidence" value="ECO:0007669"/>
    <property type="project" value="InterPro"/>
</dbReference>